<dbReference type="CDD" id="cd18809">
    <property type="entry name" value="SF1_C_RecD"/>
    <property type="match status" value="1"/>
</dbReference>
<evidence type="ECO:0000256" key="5">
    <source>
        <dbReference type="ARBA" id="ARBA00022806"/>
    </source>
</evidence>
<dbReference type="SUPFAM" id="SSF52540">
    <property type="entry name" value="P-loop containing nucleoside triphosphate hydrolases"/>
    <property type="match status" value="2"/>
</dbReference>
<dbReference type="PANTHER" id="PTHR43788">
    <property type="entry name" value="DNA2/NAM7 HELICASE FAMILY MEMBER"/>
    <property type="match status" value="1"/>
</dbReference>
<proteinExistence type="inferred from homology"/>
<keyword evidence="15" id="KW-1185">Reference proteome</keyword>
<keyword evidence="4 11" id="KW-0378">Hydrolase</keyword>
<dbReference type="CDD" id="cd17933">
    <property type="entry name" value="DEXSc_RecD-like"/>
    <property type="match status" value="1"/>
</dbReference>
<keyword evidence="3 11" id="KW-0227">DNA damage</keyword>
<dbReference type="Pfam" id="PF13538">
    <property type="entry name" value="UvrD_C_2"/>
    <property type="match status" value="1"/>
</dbReference>
<feature type="domain" description="RecBCD enzyme subunit RecD N-terminal" evidence="13">
    <location>
        <begin position="33"/>
        <end position="154"/>
    </location>
</feature>
<dbReference type="InterPro" id="IPR049550">
    <property type="entry name" value="RecD_N"/>
</dbReference>
<comment type="caution">
    <text evidence="14">The sequence shown here is derived from an EMBL/GenBank/DDBJ whole genome shotgun (WGS) entry which is preliminary data.</text>
</comment>
<keyword evidence="7 11" id="KW-0067">ATP-binding</keyword>
<reference evidence="14 15" key="1">
    <citation type="submission" date="2019-02" db="EMBL/GenBank/DDBJ databases">
        <title>Marinobacter halodurans sp. nov., a marine bacterium isolated from sea tidal flat.</title>
        <authorList>
            <person name="Yoo Y."/>
            <person name="Lee D.W."/>
            <person name="Kim B.S."/>
            <person name="Kim J.-J."/>
        </authorList>
    </citation>
    <scope>NUCLEOTIDE SEQUENCE [LARGE SCALE GENOMIC DNA]</scope>
    <source>
        <strain evidence="14 15">YJ-S3-2</strain>
    </source>
</reference>
<comment type="function">
    <text evidence="11">A helicase/nuclease that prepares dsDNA breaks (DSB) for recombinational DNA repair. Binds to DSBs and unwinds DNA via a highly rapid and processive ATP-dependent bidirectional helicase activity. Unwinds dsDNA until it encounters a Chi (crossover hotspot instigator) sequence from the 3' direction. Cuts ssDNA a few nucleotides 3' to the Chi site. The properties and activities of the enzyme are changed at Chi. The Chi-altered holoenzyme produces a long 3'-ssDNA overhang and facilitates RecA-binding to the ssDNA for homologous DNA recombination and repair. Holoenzyme degrades any linearized DNA that is unable to undergo homologous recombination. In the holoenzyme this subunit has ssDNA-dependent ATPase and 5'-3' helicase activity. When added to pre-assembled RecBC greatly stimulates nuclease activity and augments holoenzyme processivity. Negatively regulates the RecA-loading ability of RecBCD.</text>
</comment>
<dbReference type="HAMAP" id="MF_01487">
    <property type="entry name" value="RecD"/>
    <property type="match status" value="1"/>
</dbReference>
<evidence type="ECO:0000259" key="12">
    <source>
        <dbReference type="Pfam" id="PF13538"/>
    </source>
</evidence>
<keyword evidence="1 11" id="KW-0540">Nuclease</keyword>
<feature type="binding site" evidence="11">
    <location>
        <begin position="227"/>
        <end position="234"/>
    </location>
    <ligand>
        <name>ATP</name>
        <dbReference type="ChEBI" id="CHEBI:30616"/>
    </ligand>
</feature>
<keyword evidence="5 11" id="KW-0347">Helicase</keyword>
<evidence type="ECO:0000259" key="13">
    <source>
        <dbReference type="Pfam" id="PF21185"/>
    </source>
</evidence>
<keyword evidence="8 11" id="KW-0238">DNA-binding</keyword>
<dbReference type="Gene3D" id="1.10.10.1020">
    <property type="entry name" value="RecBCD complex, subunit RecD, N-terminal domain"/>
    <property type="match status" value="1"/>
</dbReference>
<keyword evidence="9 11" id="KW-0234">DNA repair</keyword>
<evidence type="ECO:0000256" key="11">
    <source>
        <dbReference type="HAMAP-Rule" id="MF_01487"/>
    </source>
</evidence>
<evidence type="ECO:0000256" key="9">
    <source>
        <dbReference type="ARBA" id="ARBA00023204"/>
    </source>
</evidence>
<protein>
    <recommendedName>
        <fullName evidence="11">RecBCD enzyme subunit RecD</fullName>
        <ecNumber evidence="11">5.6.2.3</ecNumber>
    </recommendedName>
    <alternativeName>
        <fullName evidence="11">DNA 5'-3' helicase subunit RecD</fullName>
    </alternativeName>
    <alternativeName>
        <fullName evidence="11">Exonuclease V subunit RecD</fullName>
        <shortName evidence="11">ExoV subunit RecD</shortName>
    </alternativeName>
    <alternativeName>
        <fullName evidence="11">Helicase/nuclease RecBCD subunit RecD</fullName>
    </alternativeName>
</protein>
<accession>A0ABY1ZDX2</accession>
<dbReference type="Gene3D" id="3.40.50.300">
    <property type="entry name" value="P-loop containing nucleotide triphosphate hydrolases"/>
    <property type="match status" value="3"/>
</dbReference>
<evidence type="ECO:0000256" key="3">
    <source>
        <dbReference type="ARBA" id="ARBA00022763"/>
    </source>
</evidence>
<dbReference type="Pfam" id="PF21185">
    <property type="entry name" value="RecD_N"/>
    <property type="match status" value="1"/>
</dbReference>
<evidence type="ECO:0000313" key="15">
    <source>
        <dbReference type="Proteomes" id="UP000313645"/>
    </source>
</evidence>
<evidence type="ECO:0000256" key="2">
    <source>
        <dbReference type="ARBA" id="ARBA00022741"/>
    </source>
</evidence>
<evidence type="ECO:0000256" key="7">
    <source>
        <dbReference type="ARBA" id="ARBA00022840"/>
    </source>
</evidence>
<dbReference type="EMBL" id="SJDL01000070">
    <property type="protein sequence ID" value="TBW47419.1"/>
    <property type="molecule type" value="Genomic_DNA"/>
</dbReference>
<comment type="subunit">
    <text evidence="11">Heterotrimer of RecB, RecC and RecD. All subunits contribute to DNA-binding.</text>
</comment>
<evidence type="ECO:0000256" key="8">
    <source>
        <dbReference type="ARBA" id="ARBA00023125"/>
    </source>
</evidence>
<keyword evidence="10 11" id="KW-0413">Isomerase</keyword>
<comment type="miscellaneous">
    <text evidence="11">In the RecBCD complex, RecB has a slow 3'-5' helicase, an exonuclease activity and loads RecA onto ssDNA, RecD has a fast 5'-3' helicase activity, while RecC stimulates the ATPase and processivity of the RecB helicase and contributes to recognition of the Chi site.</text>
</comment>
<comment type="catalytic activity">
    <reaction evidence="11">
        <text>ATP + H2O = ADP + phosphate + H(+)</text>
        <dbReference type="Rhea" id="RHEA:13065"/>
        <dbReference type="ChEBI" id="CHEBI:15377"/>
        <dbReference type="ChEBI" id="CHEBI:15378"/>
        <dbReference type="ChEBI" id="CHEBI:30616"/>
        <dbReference type="ChEBI" id="CHEBI:43474"/>
        <dbReference type="ChEBI" id="CHEBI:456216"/>
        <dbReference type="EC" id="5.6.2.3"/>
    </reaction>
</comment>
<dbReference type="PANTHER" id="PTHR43788:SF6">
    <property type="entry name" value="DNA HELICASE B"/>
    <property type="match status" value="1"/>
</dbReference>
<dbReference type="GO" id="GO:0008854">
    <property type="term" value="F:exodeoxyribonuclease V activity"/>
    <property type="evidence" value="ECO:0007669"/>
    <property type="project" value="UniProtKB-EC"/>
</dbReference>
<feature type="domain" description="UvrD-like helicase C-terminal" evidence="12">
    <location>
        <begin position="650"/>
        <end position="695"/>
    </location>
</feature>
<sequence>MTTDTTQQMFAFDDAPLKDAETVLSILRQWVDLEWLRALDLSLVTLLHDEAVKAGQTPDPLLLMAVALASHQLGRGHVCLDLATMNRQGYDALLSLPPENEEAPEQRLLPSEVLLGVSVDEWDRALNHPLLVANGADAETQTNQPLVRNGLRLYLRRYWRYEQTIADQIAQRLAQAAPIQTTGSREAQLLKEALTRLFGAAKPESDTDWQRVACANAARGGFSVITGGPGTGKTTTVVRLLAALQHVAMNRPEDKRELVIRLAAPTGKAAARLNESIAGAVDKLDLAAFGDGERLRQAILTEVTTLHRLMGSIPGSRRFRHHRHNPLLVDVLVVDEASMVDVEMMAQVLDALPETARIILLGDKDQLASVDAGAVLGDLCQRASEGGYREATLEWLEAITGCRIDREFAAQDGSALDQSITLLRRSYRFDEHSGIGQLARAVNQAGTGETPVNPADVSQLFEKGYPDIARRRLPRDSDSVIAEHCISGGVEAFPAAGQGRGNGIESPRGYAHYLQVMKHTAPAPGADQTELDQWANAVLKAHNQFQVLCALRRGPLGVEGLNTLIAGALQSRGLIGATEGWYAGRPVLVTRNDYSVGLMNGDIGITLSVPVTGEAGDSNRQVLRVAFPANDGSGRIKWVLPSRLHAVETVYAMTVHKSQGSEFVHTCLILPDRRNPVLTRELVYTGITRARHWFSLLLPDEGVFQDAISRGVTRTSGLRAALEGGVLT</sequence>
<dbReference type="RefSeq" id="WP_131484172.1">
    <property type="nucleotide sequence ID" value="NZ_SJDL01000070.1"/>
</dbReference>
<dbReference type="InterPro" id="IPR006344">
    <property type="entry name" value="RecD"/>
</dbReference>
<dbReference type="NCBIfam" id="TIGR01447">
    <property type="entry name" value="recD"/>
    <property type="match status" value="1"/>
</dbReference>
<keyword evidence="2 11" id="KW-0547">Nucleotide-binding</keyword>
<dbReference type="Pfam" id="PF13245">
    <property type="entry name" value="AAA_19"/>
    <property type="match status" value="1"/>
</dbReference>
<dbReference type="InterPro" id="IPR050534">
    <property type="entry name" value="Coronavir_polyprotein_1ab"/>
</dbReference>
<dbReference type="Proteomes" id="UP000313645">
    <property type="component" value="Unassembled WGS sequence"/>
</dbReference>
<keyword evidence="6 11" id="KW-0269">Exonuclease</keyword>
<organism evidence="14 15">
    <name type="scientific">Marinobacter halodurans</name>
    <dbReference type="NCBI Taxonomy" id="2528979"/>
    <lineage>
        <taxon>Bacteria</taxon>
        <taxon>Pseudomonadati</taxon>
        <taxon>Pseudomonadota</taxon>
        <taxon>Gammaproteobacteria</taxon>
        <taxon>Pseudomonadales</taxon>
        <taxon>Marinobacteraceae</taxon>
        <taxon>Marinobacter</taxon>
    </lineage>
</organism>
<dbReference type="EC" id="5.6.2.3" evidence="11"/>
<evidence type="ECO:0000313" key="14">
    <source>
        <dbReference type="EMBL" id="TBW47419.1"/>
    </source>
</evidence>
<comment type="similarity">
    <text evidence="11">Belongs to the RecD family.</text>
</comment>
<name>A0ABY1ZDX2_9GAMM</name>
<evidence type="ECO:0000256" key="6">
    <source>
        <dbReference type="ARBA" id="ARBA00022839"/>
    </source>
</evidence>
<dbReference type="InterPro" id="IPR027417">
    <property type="entry name" value="P-loop_NTPase"/>
</dbReference>
<evidence type="ECO:0000256" key="4">
    <source>
        <dbReference type="ARBA" id="ARBA00022801"/>
    </source>
</evidence>
<evidence type="ECO:0000256" key="10">
    <source>
        <dbReference type="ARBA" id="ARBA00023235"/>
    </source>
</evidence>
<dbReference type="InterPro" id="IPR041851">
    <property type="entry name" value="RecD_N_sf"/>
</dbReference>
<gene>
    <name evidence="11 14" type="primary">recD</name>
    <name evidence="14" type="ORF">EZI54_22815</name>
</gene>
<dbReference type="InterPro" id="IPR027785">
    <property type="entry name" value="UvrD-like_helicase_C"/>
</dbReference>
<evidence type="ECO:0000256" key="1">
    <source>
        <dbReference type="ARBA" id="ARBA00022722"/>
    </source>
</evidence>